<evidence type="ECO:0000256" key="1">
    <source>
        <dbReference type="SAM" id="MobiDB-lite"/>
    </source>
</evidence>
<organism evidence="2 3">
    <name type="scientific">Candidatus Obscuribacter phosphatis</name>
    <dbReference type="NCBI Taxonomy" id="1906157"/>
    <lineage>
        <taxon>Bacteria</taxon>
        <taxon>Bacillati</taxon>
        <taxon>Candidatus Melainabacteria</taxon>
        <taxon>Candidatus Obscuribacterales</taxon>
        <taxon>Candidatus Obscuribacteraceae</taxon>
        <taxon>Candidatus Obscuribacter</taxon>
    </lineage>
</organism>
<protein>
    <submittedName>
        <fullName evidence="2">Uncharacterized protein</fullName>
    </submittedName>
</protein>
<proteinExistence type="predicted"/>
<dbReference type="AlphaFoldDB" id="A0A8J7P988"/>
<name>A0A8J7P988_9BACT</name>
<accession>A0A8J7P988</accession>
<sequence>MINRSVIGKRAPGSQPLQKDQISTLKQKAIRVEEIEGIRRTTVWDHLIDLWTAITYSFQPKDRQCNIYGHTLPTSGWTVGRLPKCVDCGTPINHPDELRKALPRDW</sequence>
<evidence type="ECO:0000313" key="2">
    <source>
        <dbReference type="EMBL" id="MBN8661879.1"/>
    </source>
</evidence>
<comment type="caution">
    <text evidence="2">The sequence shown here is derived from an EMBL/GenBank/DDBJ whole genome shotgun (WGS) entry which is preliminary data.</text>
</comment>
<reference evidence="2" key="1">
    <citation type="submission" date="2021-02" db="EMBL/GenBank/DDBJ databases">
        <title>Genome-Resolved Metagenomics of a Microbial Community Performing Photosynthetic Biological Nutrient Removal.</title>
        <authorList>
            <person name="Mcdaniel E.A."/>
        </authorList>
    </citation>
    <scope>NUCLEOTIDE SEQUENCE</scope>
    <source>
        <strain evidence="2">UWPOB_OBS1</strain>
    </source>
</reference>
<feature type="region of interest" description="Disordered" evidence="1">
    <location>
        <begin position="1"/>
        <end position="22"/>
    </location>
</feature>
<gene>
    <name evidence="2" type="ORF">J0M35_16045</name>
</gene>
<dbReference type="Proteomes" id="UP000664277">
    <property type="component" value="Unassembled WGS sequence"/>
</dbReference>
<evidence type="ECO:0000313" key="3">
    <source>
        <dbReference type="Proteomes" id="UP000664277"/>
    </source>
</evidence>
<dbReference type="EMBL" id="JAFLCK010000026">
    <property type="protein sequence ID" value="MBN8661879.1"/>
    <property type="molecule type" value="Genomic_DNA"/>
</dbReference>